<keyword evidence="3" id="KW-1185">Reference proteome</keyword>
<dbReference type="PANTHER" id="PTHR43283">
    <property type="entry name" value="BETA-LACTAMASE-RELATED"/>
    <property type="match status" value="1"/>
</dbReference>
<feature type="domain" description="Beta-lactamase-related" evidence="1">
    <location>
        <begin position="8"/>
        <end position="353"/>
    </location>
</feature>
<gene>
    <name evidence="2" type="ORF">FJU08_06420</name>
</gene>
<accession>A0A506UCR8</accession>
<sequence length="372" mass="39179">MCFEARVNAVIDDAIAQKRIVGATILFARGGELLFRRAAGFADRETERPVALDTIYRLASVTKPVVATAALAMIDAGLFALDDKVSDRLPWFHPKGPDGQQADIRIRHLLTHTSGLDYTGGAAVLPKGEAANSGLTDTDLGFEENFARLNDVPLNFAPGSAWAYSVAIDILGALIAHTTGATLEAAVVKYVIGPLGMTDTRFSVTDETRLATPYADHKPEPVKMRRLHSVADRYGQVHGFSPGRIFNPKAFQSGGAGMAGTAGDLLSLLSSYVLPSSTLLKAETARSALQNQIAPEAVGPGTGFGFIGSVVSDAEANGKNLPTGAVTWGGVYGNCWSIDPSSGTVGVIMTNTAMEGCNGAFPDDIWKAFYSA</sequence>
<evidence type="ECO:0000313" key="3">
    <source>
        <dbReference type="Proteomes" id="UP000318801"/>
    </source>
</evidence>
<evidence type="ECO:0000313" key="2">
    <source>
        <dbReference type="EMBL" id="TPW31398.1"/>
    </source>
</evidence>
<reference evidence="2 3" key="1">
    <citation type="submission" date="2019-06" db="EMBL/GenBank/DDBJ databases">
        <authorList>
            <person name="Li M."/>
        </authorList>
    </citation>
    <scope>NUCLEOTIDE SEQUENCE [LARGE SCALE GENOMIC DNA]</scope>
    <source>
        <strain evidence="2 3">BGMRC2036</strain>
    </source>
</reference>
<dbReference type="AlphaFoldDB" id="A0A506UCR8"/>
<dbReference type="InterPro" id="IPR001466">
    <property type="entry name" value="Beta-lactam-related"/>
</dbReference>
<proteinExistence type="predicted"/>
<organism evidence="2 3">
    <name type="scientific">Martelella alba</name>
    <dbReference type="NCBI Taxonomy" id="2590451"/>
    <lineage>
        <taxon>Bacteria</taxon>
        <taxon>Pseudomonadati</taxon>
        <taxon>Pseudomonadota</taxon>
        <taxon>Alphaproteobacteria</taxon>
        <taxon>Hyphomicrobiales</taxon>
        <taxon>Aurantimonadaceae</taxon>
        <taxon>Martelella</taxon>
    </lineage>
</organism>
<dbReference type="InterPro" id="IPR012338">
    <property type="entry name" value="Beta-lactam/transpept-like"/>
</dbReference>
<dbReference type="InterPro" id="IPR050789">
    <property type="entry name" value="Diverse_Enzym_Activities"/>
</dbReference>
<dbReference type="PANTHER" id="PTHR43283:SF3">
    <property type="entry name" value="BETA-LACTAMASE FAMILY PROTEIN (AFU_ORTHOLOGUE AFUA_5G07500)"/>
    <property type="match status" value="1"/>
</dbReference>
<name>A0A506UCR8_9HYPH</name>
<dbReference type="EMBL" id="VHLG01000003">
    <property type="protein sequence ID" value="TPW31398.1"/>
    <property type="molecule type" value="Genomic_DNA"/>
</dbReference>
<dbReference type="Pfam" id="PF00144">
    <property type="entry name" value="Beta-lactamase"/>
    <property type="match status" value="1"/>
</dbReference>
<comment type="caution">
    <text evidence="2">The sequence shown here is derived from an EMBL/GenBank/DDBJ whole genome shotgun (WGS) entry which is preliminary data.</text>
</comment>
<protein>
    <submittedName>
        <fullName evidence="2">Beta-lactamase family protein</fullName>
    </submittedName>
</protein>
<dbReference type="OrthoDB" id="9808046at2"/>
<dbReference type="SUPFAM" id="SSF56601">
    <property type="entry name" value="beta-lactamase/transpeptidase-like"/>
    <property type="match status" value="1"/>
</dbReference>
<dbReference type="RefSeq" id="WP_141148168.1">
    <property type="nucleotide sequence ID" value="NZ_VHLG01000003.1"/>
</dbReference>
<dbReference type="Proteomes" id="UP000318801">
    <property type="component" value="Unassembled WGS sequence"/>
</dbReference>
<dbReference type="Gene3D" id="3.40.710.10">
    <property type="entry name" value="DD-peptidase/beta-lactamase superfamily"/>
    <property type="match status" value="1"/>
</dbReference>
<evidence type="ECO:0000259" key="1">
    <source>
        <dbReference type="Pfam" id="PF00144"/>
    </source>
</evidence>